<dbReference type="SUPFAM" id="SSF53448">
    <property type="entry name" value="Nucleotide-diphospho-sugar transferases"/>
    <property type="match status" value="1"/>
</dbReference>
<organism evidence="2 3">
    <name type="scientific">Autumnicola tepida</name>
    <dbReference type="NCBI Taxonomy" id="3075595"/>
    <lineage>
        <taxon>Bacteria</taxon>
        <taxon>Pseudomonadati</taxon>
        <taxon>Bacteroidota</taxon>
        <taxon>Flavobacteriia</taxon>
        <taxon>Flavobacteriales</taxon>
        <taxon>Flavobacteriaceae</taxon>
        <taxon>Autumnicola</taxon>
    </lineage>
</organism>
<dbReference type="RefSeq" id="WP_311534716.1">
    <property type="nucleotide sequence ID" value="NZ_JAVRHQ010000010.1"/>
</dbReference>
<dbReference type="PANTHER" id="PTHR43685">
    <property type="entry name" value="GLYCOSYLTRANSFERASE"/>
    <property type="match status" value="1"/>
</dbReference>
<comment type="caution">
    <text evidence="2">The sequence shown here is derived from an EMBL/GenBank/DDBJ whole genome shotgun (WGS) entry which is preliminary data.</text>
</comment>
<keyword evidence="3" id="KW-1185">Reference proteome</keyword>
<feature type="domain" description="Glycosyltransferase 2-like" evidence="1">
    <location>
        <begin position="24"/>
        <end position="166"/>
    </location>
</feature>
<dbReference type="Gene3D" id="3.90.550.10">
    <property type="entry name" value="Spore Coat Polysaccharide Biosynthesis Protein SpsA, Chain A"/>
    <property type="match status" value="1"/>
</dbReference>
<keyword evidence="2" id="KW-0808">Transferase</keyword>
<dbReference type="PANTHER" id="PTHR43685:SF11">
    <property type="entry name" value="GLYCOSYLTRANSFERASE TAGX-RELATED"/>
    <property type="match status" value="1"/>
</dbReference>
<sequence>MYERIPEFPPHIAPLPEIERPVWSVIIPVYNCINYLGEALESVLLQAPARELMQIEVVDDCSTDGDVEKLVNTIGKGRVGYYRQEENRGSLRNFETCINRSKGKYIHLLHGDDKVEEGFYQEIANLFRDYPEAGAAFTNFNYIDHKSEIVPIKNESMLETPGIVPDFMDKIGVKQLIQPPAMVVKRSTYEAVGSFYAVHFGEDWEMWARIGSRFPMASSPECLASYRVGHGIGISHKSYLSGQNVKDIKKVIDIIQQHLPENQRSEIKKKAYAYHARFSVRVANTLLLSHTKAALRQAHGAWGMSKDYITLFWMLRFYAMYGLRYKQIENILRNRKEMRKR</sequence>
<evidence type="ECO:0000313" key="2">
    <source>
        <dbReference type="EMBL" id="MDT0643093.1"/>
    </source>
</evidence>
<evidence type="ECO:0000313" key="3">
    <source>
        <dbReference type="Proteomes" id="UP001262889"/>
    </source>
</evidence>
<dbReference type="InterPro" id="IPR050834">
    <property type="entry name" value="Glycosyltransf_2"/>
</dbReference>
<accession>A0ABU3CA04</accession>
<keyword evidence="2" id="KW-0328">Glycosyltransferase</keyword>
<dbReference type="Pfam" id="PF00535">
    <property type="entry name" value="Glycos_transf_2"/>
    <property type="match status" value="1"/>
</dbReference>
<dbReference type="InterPro" id="IPR001173">
    <property type="entry name" value="Glyco_trans_2-like"/>
</dbReference>
<dbReference type="Proteomes" id="UP001262889">
    <property type="component" value="Unassembled WGS sequence"/>
</dbReference>
<dbReference type="GO" id="GO:0016757">
    <property type="term" value="F:glycosyltransferase activity"/>
    <property type="evidence" value="ECO:0007669"/>
    <property type="project" value="UniProtKB-KW"/>
</dbReference>
<dbReference type="InterPro" id="IPR029044">
    <property type="entry name" value="Nucleotide-diphossugar_trans"/>
</dbReference>
<dbReference type="EMBL" id="JAVRHQ010000010">
    <property type="protein sequence ID" value="MDT0643093.1"/>
    <property type="molecule type" value="Genomic_DNA"/>
</dbReference>
<gene>
    <name evidence="2" type="ORF">RM553_09665</name>
</gene>
<reference evidence="2 3" key="1">
    <citation type="submission" date="2023-09" db="EMBL/GenBank/DDBJ databases">
        <authorList>
            <person name="Rey-Velasco X."/>
        </authorList>
    </citation>
    <scope>NUCLEOTIDE SEQUENCE [LARGE SCALE GENOMIC DNA]</scope>
    <source>
        <strain evidence="2 3">F363</strain>
    </source>
</reference>
<evidence type="ECO:0000259" key="1">
    <source>
        <dbReference type="Pfam" id="PF00535"/>
    </source>
</evidence>
<name>A0ABU3CA04_9FLAO</name>
<dbReference type="EC" id="2.4.-.-" evidence="2"/>
<proteinExistence type="predicted"/>
<protein>
    <submittedName>
        <fullName evidence="2">Glycosyltransferase</fullName>
        <ecNumber evidence="2">2.4.-.-</ecNumber>
    </submittedName>
</protein>